<sequence>MAEPARLGRRVSEGRTIERLRKLPSAICGRVLAGRSGVDSSSGAFGVPYLHWRLSKPSPKIHKSSTLTEAFHRTSPVCFRLVLTFVSITYTTTRSPSGANLFGSSRVDSSHESTEASDPAIFEGPFFKKIKSK</sequence>
<dbReference type="AlphaFoldDB" id="A0A9P6N888"/>
<gene>
    <name evidence="2" type="ORF">CROQUDRAFT_102024</name>
</gene>
<comment type="caution">
    <text evidence="2">The sequence shown here is derived from an EMBL/GenBank/DDBJ whole genome shotgun (WGS) entry which is preliminary data.</text>
</comment>
<protein>
    <submittedName>
        <fullName evidence="2">Uncharacterized protein</fullName>
    </submittedName>
</protein>
<evidence type="ECO:0000313" key="3">
    <source>
        <dbReference type="Proteomes" id="UP000886653"/>
    </source>
</evidence>
<dbReference type="Proteomes" id="UP000886653">
    <property type="component" value="Unassembled WGS sequence"/>
</dbReference>
<organism evidence="2 3">
    <name type="scientific">Cronartium quercuum f. sp. fusiforme G11</name>
    <dbReference type="NCBI Taxonomy" id="708437"/>
    <lineage>
        <taxon>Eukaryota</taxon>
        <taxon>Fungi</taxon>
        <taxon>Dikarya</taxon>
        <taxon>Basidiomycota</taxon>
        <taxon>Pucciniomycotina</taxon>
        <taxon>Pucciniomycetes</taxon>
        <taxon>Pucciniales</taxon>
        <taxon>Coleosporiaceae</taxon>
        <taxon>Cronartium</taxon>
    </lineage>
</organism>
<evidence type="ECO:0000313" key="2">
    <source>
        <dbReference type="EMBL" id="KAG0139175.1"/>
    </source>
</evidence>
<dbReference type="EMBL" id="MU167737">
    <property type="protein sequence ID" value="KAG0139175.1"/>
    <property type="molecule type" value="Genomic_DNA"/>
</dbReference>
<reference evidence="2" key="1">
    <citation type="submission" date="2013-11" db="EMBL/GenBank/DDBJ databases">
        <title>Genome sequence of the fusiform rust pathogen reveals effectors for host alternation and coevolution with pine.</title>
        <authorList>
            <consortium name="DOE Joint Genome Institute"/>
            <person name="Smith K."/>
            <person name="Pendleton A."/>
            <person name="Kubisiak T."/>
            <person name="Anderson C."/>
            <person name="Salamov A."/>
            <person name="Aerts A."/>
            <person name="Riley R."/>
            <person name="Clum A."/>
            <person name="Lindquist E."/>
            <person name="Ence D."/>
            <person name="Campbell M."/>
            <person name="Kronenberg Z."/>
            <person name="Feau N."/>
            <person name="Dhillon B."/>
            <person name="Hamelin R."/>
            <person name="Burleigh J."/>
            <person name="Smith J."/>
            <person name="Yandell M."/>
            <person name="Nelson C."/>
            <person name="Grigoriev I."/>
            <person name="Davis J."/>
        </authorList>
    </citation>
    <scope>NUCLEOTIDE SEQUENCE</scope>
    <source>
        <strain evidence="2">G11</strain>
    </source>
</reference>
<keyword evidence="3" id="KW-1185">Reference proteome</keyword>
<feature type="compositionally biased region" description="Polar residues" evidence="1">
    <location>
        <begin position="94"/>
        <end position="107"/>
    </location>
</feature>
<evidence type="ECO:0000256" key="1">
    <source>
        <dbReference type="SAM" id="MobiDB-lite"/>
    </source>
</evidence>
<proteinExistence type="predicted"/>
<feature type="region of interest" description="Disordered" evidence="1">
    <location>
        <begin position="94"/>
        <end position="117"/>
    </location>
</feature>
<accession>A0A9P6N888</accession>
<name>A0A9P6N888_9BASI</name>